<proteinExistence type="predicted"/>
<gene>
    <name evidence="3" type="ORF">OSH09_00720</name>
</gene>
<evidence type="ECO:0000313" key="4">
    <source>
        <dbReference type="Proteomes" id="UP001209916"/>
    </source>
</evidence>
<sequence length="356" mass="39504">MTSESPLLPDNPHDAAAYWFARVHSGDFSVAEEKRFLEWRQADSQNEFEYRALESIWQSSLMIPDEELREMLDEDAEAGLASADGLAEVSSEHASKTSPRASFAIPPNAARRRFLWQGATLGAVAILGAGGVYIAQQDTVSHALSYITAFGEQKTVTLPDGSEVHMNVSTELVLHYQADRRQLTLLKGEAMFAVQSDKNRPFIVDAGQVQVEVTGTVFNVRRHAQGNVEVAVTEGSVQVSSGPWWNRQQASLTPGMLAQGSEEQAWSVQRTDVAARTAWRQGKVVFRDQTLDEVVQEMNRYLPEPIELMDEKLKRLRMAGVFNIEDAQGFLMALQEQLPVTIVSRSDGRVGVAVER</sequence>
<reference evidence="3 4" key="1">
    <citation type="submission" date="2022-11" db="EMBL/GenBank/DDBJ databases">
        <title>Biodiversity and phylogenetic relationships of bacteria.</title>
        <authorList>
            <person name="Machado R.A.R."/>
            <person name="Bhat A."/>
            <person name="Loulou A."/>
            <person name="Kallel S."/>
        </authorList>
    </citation>
    <scope>NUCLEOTIDE SEQUENCE [LARGE SCALE GENOMIC DNA]</scope>
    <source>
        <strain evidence="3 4">DSM 13975</strain>
    </source>
</reference>
<keyword evidence="4" id="KW-1185">Reference proteome</keyword>
<feature type="domain" description="FecR protein" evidence="1">
    <location>
        <begin position="146"/>
        <end position="238"/>
    </location>
</feature>
<dbReference type="Gene3D" id="2.60.120.1440">
    <property type="match status" value="1"/>
</dbReference>
<organism evidence="3 4">
    <name type="scientific">Alcaligenes parafaecalis</name>
    <dbReference type="NCBI Taxonomy" id="171260"/>
    <lineage>
        <taxon>Bacteria</taxon>
        <taxon>Pseudomonadati</taxon>
        <taxon>Pseudomonadota</taxon>
        <taxon>Betaproteobacteria</taxon>
        <taxon>Burkholderiales</taxon>
        <taxon>Alcaligenaceae</taxon>
        <taxon>Alcaligenes</taxon>
    </lineage>
</organism>
<dbReference type="InterPro" id="IPR006860">
    <property type="entry name" value="FecR"/>
</dbReference>
<dbReference type="PIRSF" id="PIRSF018266">
    <property type="entry name" value="FecR"/>
    <property type="match status" value="1"/>
</dbReference>
<dbReference type="Proteomes" id="UP001209916">
    <property type="component" value="Unassembled WGS sequence"/>
</dbReference>
<dbReference type="InterPro" id="IPR032623">
    <property type="entry name" value="FecR_N"/>
</dbReference>
<name>A0ABT3VKR9_9BURK</name>
<evidence type="ECO:0000259" key="1">
    <source>
        <dbReference type="Pfam" id="PF04773"/>
    </source>
</evidence>
<evidence type="ECO:0000259" key="2">
    <source>
        <dbReference type="Pfam" id="PF16220"/>
    </source>
</evidence>
<dbReference type="PANTHER" id="PTHR30273">
    <property type="entry name" value="PERIPLASMIC SIGNAL SENSOR AND SIGMA FACTOR ACTIVATOR FECR-RELATED"/>
    <property type="match status" value="1"/>
</dbReference>
<evidence type="ECO:0000313" key="3">
    <source>
        <dbReference type="EMBL" id="MCX5462686.1"/>
    </source>
</evidence>
<dbReference type="InterPro" id="IPR012373">
    <property type="entry name" value="Ferrdict_sens_TM"/>
</dbReference>
<dbReference type="RefSeq" id="WP_266119816.1">
    <property type="nucleotide sequence ID" value="NZ_JAPKNA010000001.1"/>
</dbReference>
<protein>
    <submittedName>
        <fullName evidence="3">FecR family protein</fullName>
    </submittedName>
</protein>
<dbReference type="EMBL" id="JAPKNA010000001">
    <property type="protein sequence ID" value="MCX5462686.1"/>
    <property type="molecule type" value="Genomic_DNA"/>
</dbReference>
<dbReference type="Pfam" id="PF04773">
    <property type="entry name" value="FecR"/>
    <property type="match status" value="1"/>
</dbReference>
<dbReference type="Gene3D" id="3.55.50.30">
    <property type="match status" value="1"/>
</dbReference>
<dbReference type="Pfam" id="PF16220">
    <property type="entry name" value="DUF4880"/>
    <property type="match status" value="1"/>
</dbReference>
<dbReference type="PANTHER" id="PTHR30273:SF2">
    <property type="entry name" value="PROTEIN FECR"/>
    <property type="match status" value="1"/>
</dbReference>
<accession>A0ABT3VKR9</accession>
<comment type="caution">
    <text evidence="3">The sequence shown here is derived from an EMBL/GenBank/DDBJ whole genome shotgun (WGS) entry which is preliminary data.</text>
</comment>
<feature type="domain" description="FecR N-terminal" evidence="2">
    <location>
        <begin position="14"/>
        <end position="55"/>
    </location>
</feature>